<dbReference type="Gene3D" id="1.10.10.1830">
    <property type="entry name" value="Non-ribosomal peptide synthase, adenylation domain"/>
    <property type="match status" value="1"/>
</dbReference>
<proteinExistence type="predicted"/>
<keyword evidence="3" id="KW-1185">Reference proteome</keyword>
<accession>A0AAQ1G836</accession>
<dbReference type="Pfam" id="PF18563">
    <property type="entry name" value="TubC_N"/>
    <property type="match status" value="1"/>
</dbReference>
<comment type="caution">
    <text evidence="2">The sequence shown here is derived from an EMBL/GenBank/DDBJ whole genome shotgun (WGS) entry which is preliminary data.</text>
</comment>
<sequence>MSPAHLIEHARQSGVVLMLIGDRLTWSAPEPPTPDLLALLRDHKPAVIEHLRQQQRTWLERVAALLNTTADDLLARGLIDASDMAEQYRTDPRHAAKLIASCPDWLALARVCGQLREQYARAHARVGPFRESNPISGSSNTRTAEWTAARDALHRHSLSSCPACHPATGRYCPTGRALLAQYLEQQP</sequence>
<feature type="domain" description="TubC N-terminal docking" evidence="1">
    <location>
        <begin position="5"/>
        <end position="53"/>
    </location>
</feature>
<reference evidence="2 3" key="1">
    <citation type="submission" date="2016-10" db="EMBL/GenBank/DDBJ databases">
        <authorList>
            <person name="Varghese N."/>
            <person name="Submissions S."/>
        </authorList>
    </citation>
    <scope>NUCLEOTIDE SEQUENCE [LARGE SCALE GENOMIC DNA]</scope>
    <source>
        <strain evidence="2 3">CECT 8317</strain>
    </source>
</reference>
<dbReference type="InterPro" id="IPR041464">
    <property type="entry name" value="TubC_N"/>
</dbReference>
<dbReference type="EMBL" id="FNVE01000005">
    <property type="protein sequence ID" value="SEG35172.1"/>
    <property type="molecule type" value="Genomic_DNA"/>
</dbReference>
<protein>
    <recommendedName>
        <fullName evidence="1">TubC N-terminal docking domain-containing protein</fullName>
    </recommendedName>
</protein>
<gene>
    <name evidence="2" type="ORF">SAMN05216586_105167</name>
</gene>
<dbReference type="Proteomes" id="UP000243518">
    <property type="component" value="Unassembled WGS sequence"/>
</dbReference>
<evidence type="ECO:0000313" key="2">
    <source>
        <dbReference type="EMBL" id="SEG35172.1"/>
    </source>
</evidence>
<evidence type="ECO:0000313" key="3">
    <source>
        <dbReference type="Proteomes" id="UP000243518"/>
    </source>
</evidence>
<name>A0AAQ1G836_9GAMM</name>
<evidence type="ECO:0000259" key="1">
    <source>
        <dbReference type="Pfam" id="PF18563"/>
    </source>
</evidence>
<dbReference type="InterPro" id="IPR044894">
    <property type="entry name" value="TubC_N_sf"/>
</dbReference>
<dbReference type="AlphaFoldDB" id="A0AAQ1G836"/>
<organism evidence="2 3">
    <name type="scientific">Halopseudomonas aestusnigri</name>
    <dbReference type="NCBI Taxonomy" id="857252"/>
    <lineage>
        <taxon>Bacteria</taxon>
        <taxon>Pseudomonadati</taxon>
        <taxon>Pseudomonadota</taxon>
        <taxon>Gammaproteobacteria</taxon>
        <taxon>Pseudomonadales</taxon>
        <taxon>Pseudomonadaceae</taxon>
        <taxon>Halopseudomonas</taxon>
    </lineage>
</organism>
<dbReference type="RefSeq" id="WP_088275498.1">
    <property type="nucleotide sequence ID" value="NZ_FNVE01000005.1"/>
</dbReference>